<dbReference type="InterPro" id="IPR044066">
    <property type="entry name" value="TRIAD_supradom"/>
</dbReference>
<evidence type="ECO:0000256" key="6">
    <source>
        <dbReference type="ARBA" id="ARBA00022786"/>
    </source>
</evidence>
<evidence type="ECO:0000313" key="9">
    <source>
        <dbReference type="EMBL" id="PWA37655.1"/>
    </source>
</evidence>
<evidence type="ECO:0000256" key="2">
    <source>
        <dbReference type="ARBA" id="ARBA00022679"/>
    </source>
</evidence>
<comment type="similarity">
    <text evidence="1">Belongs to the RBR family. Ariadne subfamily.</text>
</comment>
<protein>
    <submittedName>
        <fullName evidence="9">Zinc finger, RanBP2-type</fullName>
    </submittedName>
</protein>
<dbReference type="PANTHER" id="PTHR11685">
    <property type="entry name" value="RBR FAMILY RING FINGER AND IBR DOMAIN-CONTAINING"/>
    <property type="match status" value="1"/>
</dbReference>
<dbReference type="OrthoDB" id="10009520at2759"/>
<evidence type="ECO:0000256" key="4">
    <source>
        <dbReference type="ARBA" id="ARBA00022737"/>
    </source>
</evidence>
<feature type="domain" description="RING-type" evidence="8">
    <location>
        <begin position="1"/>
        <end position="213"/>
    </location>
</feature>
<dbReference type="AlphaFoldDB" id="A0A2U1KLM1"/>
<evidence type="ECO:0000259" key="8">
    <source>
        <dbReference type="PROSITE" id="PS51873"/>
    </source>
</evidence>
<dbReference type="Pfam" id="PF22191">
    <property type="entry name" value="IBR_1"/>
    <property type="match status" value="1"/>
</dbReference>
<evidence type="ECO:0000313" key="10">
    <source>
        <dbReference type="Proteomes" id="UP000245207"/>
    </source>
</evidence>
<keyword evidence="3" id="KW-0479">Metal-binding</keyword>
<keyword evidence="2" id="KW-0808">Transferase</keyword>
<dbReference type="Gene3D" id="1.20.120.1750">
    <property type="match status" value="1"/>
</dbReference>
<gene>
    <name evidence="9" type="ORF">CTI12_AA515420</name>
</gene>
<dbReference type="Proteomes" id="UP000245207">
    <property type="component" value="Unassembled WGS sequence"/>
</dbReference>
<dbReference type="FunFam" id="1.20.120.1750:FF:000005">
    <property type="entry name" value="RBR-type E3 ubiquitin transferase"/>
    <property type="match status" value="1"/>
</dbReference>
<accession>A0A2U1KLM1</accession>
<dbReference type="UniPathway" id="UPA00143"/>
<keyword evidence="6" id="KW-0833">Ubl conjugation pathway</keyword>
<keyword evidence="7" id="KW-0862">Zinc</keyword>
<keyword evidence="5" id="KW-0863">Zinc-finger</keyword>
<organism evidence="9 10">
    <name type="scientific">Artemisia annua</name>
    <name type="common">Sweet wormwood</name>
    <dbReference type="NCBI Taxonomy" id="35608"/>
    <lineage>
        <taxon>Eukaryota</taxon>
        <taxon>Viridiplantae</taxon>
        <taxon>Streptophyta</taxon>
        <taxon>Embryophyta</taxon>
        <taxon>Tracheophyta</taxon>
        <taxon>Spermatophyta</taxon>
        <taxon>Magnoliopsida</taxon>
        <taxon>eudicotyledons</taxon>
        <taxon>Gunneridae</taxon>
        <taxon>Pentapetalae</taxon>
        <taxon>asterids</taxon>
        <taxon>campanulids</taxon>
        <taxon>Asterales</taxon>
        <taxon>Asteraceae</taxon>
        <taxon>Asteroideae</taxon>
        <taxon>Anthemideae</taxon>
        <taxon>Artemisiinae</taxon>
        <taxon>Artemisia</taxon>
    </lineage>
</organism>
<name>A0A2U1KLM1_ARTAN</name>
<dbReference type="GO" id="GO:0004842">
    <property type="term" value="F:ubiquitin-protein transferase activity"/>
    <property type="evidence" value="ECO:0007669"/>
    <property type="project" value="InterPro"/>
</dbReference>
<dbReference type="STRING" id="35608.A0A2U1KLM1"/>
<dbReference type="GO" id="GO:0016567">
    <property type="term" value="P:protein ubiquitination"/>
    <property type="evidence" value="ECO:0007669"/>
    <property type="project" value="UniProtKB-UniPathway"/>
</dbReference>
<keyword evidence="4" id="KW-0677">Repeat</keyword>
<reference evidence="9 10" key="1">
    <citation type="journal article" date="2018" name="Mol. Plant">
        <title>The genome of Artemisia annua provides insight into the evolution of Asteraceae family and artemisinin biosynthesis.</title>
        <authorList>
            <person name="Shen Q."/>
            <person name="Zhang L."/>
            <person name="Liao Z."/>
            <person name="Wang S."/>
            <person name="Yan T."/>
            <person name="Shi P."/>
            <person name="Liu M."/>
            <person name="Fu X."/>
            <person name="Pan Q."/>
            <person name="Wang Y."/>
            <person name="Lv Z."/>
            <person name="Lu X."/>
            <person name="Zhang F."/>
            <person name="Jiang W."/>
            <person name="Ma Y."/>
            <person name="Chen M."/>
            <person name="Hao X."/>
            <person name="Li L."/>
            <person name="Tang Y."/>
            <person name="Lv G."/>
            <person name="Zhou Y."/>
            <person name="Sun X."/>
            <person name="Brodelius P.E."/>
            <person name="Rose J.K.C."/>
            <person name="Tang K."/>
        </authorList>
    </citation>
    <scope>NUCLEOTIDE SEQUENCE [LARGE SCALE GENOMIC DNA]</scope>
    <source>
        <strain evidence="10">cv. Huhao1</strain>
        <tissue evidence="9">Leaf</tissue>
    </source>
</reference>
<dbReference type="PROSITE" id="PS51873">
    <property type="entry name" value="TRIAD"/>
    <property type="match status" value="1"/>
</dbReference>
<evidence type="ECO:0000256" key="3">
    <source>
        <dbReference type="ARBA" id="ARBA00022723"/>
    </source>
</evidence>
<keyword evidence="10" id="KW-1185">Reference proteome</keyword>
<comment type="caution">
    <text evidence="9">The sequence shown here is derived from an EMBL/GenBank/DDBJ whole genome shotgun (WGS) entry which is preliminary data.</text>
</comment>
<dbReference type="GO" id="GO:0008270">
    <property type="term" value="F:zinc ion binding"/>
    <property type="evidence" value="ECO:0007669"/>
    <property type="project" value="UniProtKB-KW"/>
</dbReference>
<evidence type="ECO:0000256" key="7">
    <source>
        <dbReference type="ARBA" id="ARBA00022833"/>
    </source>
</evidence>
<evidence type="ECO:0000256" key="1">
    <source>
        <dbReference type="ARBA" id="ARBA00005884"/>
    </source>
</evidence>
<dbReference type="InterPro" id="IPR048962">
    <property type="entry name" value="ARIH1-like_UBL"/>
</dbReference>
<dbReference type="Pfam" id="PF21235">
    <property type="entry name" value="UBA_ARI1"/>
    <property type="match status" value="1"/>
</dbReference>
<dbReference type="InterPro" id="IPR031127">
    <property type="entry name" value="E3_UB_ligase_RBR"/>
</dbReference>
<sequence length="428" mass="49638">MDSCDYYYSEEYDSDKHHSDEYPSGEEDVFDKTLEAKQKNYAILTVEDIDERQQKDIKVISSVLSISRDSASMLLRYYNWNAEDAQAAWVMDTKKVCKDVGLLHIEDIKSLEAKECTQEPHRPIACETVTKWVVKISGESENTEISEESENTNWILANSKPCPKCKRPIEKNNGCMHMTCTPPCKYQFCWLCLRRWSKHGEETGGFYACNRYEAENYKEGVDEAAEHEREMAKNSLEKYTFFYERWAANQSSRKKALDDLNKMQTKYIAKFGKTHVLPETYFDFIIDAWCQIIECRRLLMWTYAYGYYLPDQELVKKQFFEDIQGEAEQRLEQLHLCAEKEVFTLYKKKAPQDEIDNFRTKLVGLTSVTCTYFENLVKALDNGLSEDHSMVGVLSPEEKKVEVTIHPTRSSGVNKNWGSDAGEIPANG</sequence>
<proteinExistence type="inferred from homology"/>
<dbReference type="SUPFAM" id="SSF57850">
    <property type="entry name" value="RING/U-box"/>
    <property type="match status" value="1"/>
</dbReference>
<dbReference type="CDD" id="cd22583">
    <property type="entry name" value="Rcat_RBR_ARI7-like"/>
    <property type="match status" value="1"/>
</dbReference>
<dbReference type="EMBL" id="PKPP01016491">
    <property type="protein sequence ID" value="PWA37655.1"/>
    <property type="molecule type" value="Genomic_DNA"/>
</dbReference>
<evidence type="ECO:0000256" key="5">
    <source>
        <dbReference type="ARBA" id="ARBA00022771"/>
    </source>
</evidence>